<gene>
    <name evidence="1" type="ORF">C8A05DRAFT_20187</name>
</gene>
<name>A0AAN6MBA7_9PEZI</name>
<proteinExistence type="predicted"/>
<dbReference type="PANTHER" id="PTHR42085:SF1">
    <property type="entry name" value="F-BOX DOMAIN-CONTAINING PROTEIN"/>
    <property type="match status" value="1"/>
</dbReference>
<feature type="non-terminal residue" evidence="1">
    <location>
        <position position="1"/>
    </location>
</feature>
<reference evidence="1" key="1">
    <citation type="journal article" date="2023" name="Mol. Phylogenet. Evol.">
        <title>Genome-scale phylogeny and comparative genomics of the fungal order Sordariales.</title>
        <authorList>
            <person name="Hensen N."/>
            <person name="Bonometti L."/>
            <person name="Westerberg I."/>
            <person name="Brannstrom I.O."/>
            <person name="Guillou S."/>
            <person name="Cros-Aarteil S."/>
            <person name="Calhoun S."/>
            <person name="Haridas S."/>
            <person name="Kuo A."/>
            <person name="Mondo S."/>
            <person name="Pangilinan J."/>
            <person name="Riley R."/>
            <person name="LaButti K."/>
            <person name="Andreopoulos B."/>
            <person name="Lipzen A."/>
            <person name="Chen C."/>
            <person name="Yan M."/>
            <person name="Daum C."/>
            <person name="Ng V."/>
            <person name="Clum A."/>
            <person name="Steindorff A."/>
            <person name="Ohm R.A."/>
            <person name="Martin F."/>
            <person name="Silar P."/>
            <person name="Natvig D.O."/>
            <person name="Lalanne C."/>
            <person name="Gautier V."/>
            <person name="Ament-Velasquez S.L."/>
            <person name="Kruys A."/>
            <person name="Hutchinson M.I."/>
            <person name="Powell A.J."/>
            <person name="Barry K."/>
            <person name="Miller A.N."/>
            <person name="Grigoriev I.V."/>
            <person name="Debuchy R."/>
            <person name="Gladieux P."/>
            <person name="Hiltunen Thoren M."/>
            <person name="Johannesson H."/>
        </authorList>
    </citation>
    <scope>NUCLEOTIDE SEQUENCE</scope>
    <source>
        <strain evidence="1">CBS 103.79</strain>
    </source>
</reference>
<dbReference type="Proteomes" id="UP001303889">
    <property type="component" value="Unassembled WGS sequence"/>
</dbReference>
<keyword evidence="2" id="KW-1185">Reference proteome</keyword>
<organism evidence="1 2">
    <name type="scientific">Staphylotrichum tortipilum</name>
    <dbReference type="NCBI Taxonomy" id="2831512"/>
    <lineage>
        <taxon>Eukaryota</taxon>
        <taxon>Fungi</taxon>
        <taxon>Dikarya</taxon>
        <taxon>Ascomycota</taxon>
        <taxon>Pezizomycotina</taxon>
        <taxon>Sordariomycetes</taxon>
        <taxon>Sordariomycetidae</taxon>
        <taxon>Sordariales</taxon>
        <taxon>Chaetomiaceae</taxon>
        <taxon>Staphylotrichum</taxon>
    </lineage>
</organism>
<dbReference type="AlphaFoldDB" id="A0AAN6MBA7"/>
<sequence length="580" mass="65759">SPLLQLSPAIRHHIYRFLGVASWTDDPYVFDLHGVVPAYPPRGRGFRELLLCCRAIYVEVAALLYSANRFVLYYSGPGSLQPLRALTPRALSSLVTLSIILNEDDHEFMRFGGDGDGRRCCRQVPLLHPRTATVHGSDSGPDGHDPSLAQALKLLGEWQTAANRLSSALTTSTRLELSLVCDIHPKHPKAIELAQAIVEPLGQFPVLSDCHIQLCHRPDSQIGQVAQRAVFKARGIPARPPPEKPILMSLPCELRLRILELTDLVTPSKEVWRCRTDSKYHWWSAGGDRPCGDDPSRCSFDECWYCGMSSDDPLLGAFCHRRRAACSSSCKCWAPPGASLFLVCRTWCRDARAVFFSANRFVIHDFNIDLPWILPFRPHNAEVPDDSKYKNYPYERFAASHFLRQVIPANCIASLRFLELVFPPYFPHTWPQAIHPAMLDWRETVGWLQDKINGPALTIRLVGAAGNLDNPLHGVITVAQGDMIHSSYCALLEPRKRLTAAASPNRLAKFYADLPSPWRATEGARNRPTDEDGWRWQEERKRETKEIAEQLVMGDRYDGLRSEREPEQSLWQHAYYYHYY</sequence>
<protein>
    <recommendedName>
        <fullName evidence="3">F-box domain-containing protein</fullName>
    </recommendedName>
</protein>
<evidence type="ECO:0000313" key="1">
    <source>
        <dbReference type="EMBL" id="KAK3896954.1"/>
    </source>
</evidence>
<reference evidence="1" key="2">
    <citation type="submission" date="2023-05" db="EMBL/GenBank/DDBJ databases">
        <authorList>
            <consortium name="Lawrence Berkeley National Laboratory"/>
            <person name="Steindorff A."/>
            <person name="Hensen N."/>
            <person name="Bonometti L."/>
            <person name="Westerberg I."/>
            <person name="Brannstrom I.O."/>
            <person name="Guillou S."/>
            <person name="Cros-Aarteil S."/>
            <person name="Calhoun S."/>
            <person name="Haridas S."/>
            <person name="Kuo A."/>
            <person name="Mondo S."/>
            <person name="Pangilinan J."/>
            <person name="Riley R."/>
            <person name="Labutti K."/>
            <person name="Andreopoulos B."/>
            <person name="Lipzen A."/>
            <person name="Chen C."/>
            <person name="Yanf M."/>
            <person name="Daum C."/>
            <person name="Ng V."/>
            <person name="Clum A."/>
            <person name="Ohm R."/>
            <person name="Martin F."/>
            <person name="Silar P."/>
            <person name="Natvig D."/>
            <person name="Lalanne C."/>
            <person name="Gautier V."/>
            <person name="Ament-Velasquez S.L."/>
            <person name="Kruys A."/>
            <person name="Hutchinson M.I."/>
            <person name="Powell A.J."/>
            <person name="Barry K."/>
            <person name="Miller A.N."/>
            <person name="Grigoriev I.V."/>
            <person name="Debuchy R."/>
            <person name="Gladieux P."/>
            <person name="Thoren M.H."/>
            <person name="Johannesson H."/>
        </authorList>
    </citation>
    <scope>NUCLEOTIDE SEQUENCE</scope>
    <source>
        <strain evidence="1">CBS 103.79</strain>
    </source>
</reference>
<comment type="caution">
    <text evidence="1">The sequence shown here is derived from an EMBL/GenBank/DDBJ whole genome shotgun (WGS) entry which is preliminary data.</text>
</comment>
<dbReference type="InterPro" id="IPR038883">
    <property type="entry name" value="AN11006-like"/>
</dbReference>
<evidence type="ECO:0008006" key="3">
    <source>
        <dbReference type="Google" id="ProtNLM"/>
    </source>
</evidence>
<evidence type="ECO:0000313" key="2">
    <source>
        <dbReference type="Proteomes" id="UP001303889"/>
    </source>
</evidence>
<accession>A0AAN6MBA7</accession>
<dbReference type="PANTHER" id="PTHR42085">
    <property type="entry name" value="F-BOX DOMAIN-CONTAINING PROTEIN"/>
    <property type="match status" value="1"/>
</dbReference>
<dbReference type="EMBL" id="MU856326">
    <property type="protein sequence ID" value="KAK3896954.1"/>
    <property type="molecule type" value="Genomic_DNA"/>
</dbReference>